<name>A0AAV4RMR2_9ARAC</name>
<organism evidence="1 2">
    <name type="scientific">Caerostris darwini</name>
    <dbReference type="NCBI Taxonomy" id="1538125"/>
    <lineage>
        <taxon>Eukaryota</taxon>
        <taxon>Metazoa</taxon>
        <taxon>Ecdysozoa</taxon>
        <taxon>Arthropoda</taxon>
        <taxon>Chelicerata</taxon>
        <taxon>Arachnida</taxon>
        <taxon>Araneae</taxon>
        <taxon>Araneomorphae</taxon>
        <taxon>Entelegynae</taxon>
        <taxon>Araneoidea</taxon>
        <taxon>Araneidae</taxon>
        <taxon>Caerostris</taxon>
    </lineage>
</organism>
<comment type="caution">
    <text evidence="1">The sequence shown here is derived from an EMBL/GenBank/DDBJ whole genome shotgun (WGS) entry which is preliminary data.</text>
</comment>
<sequence>MVTFYNVTIAVEAHTSFDKRVHSNCHSADRSGPLSVSFSTAVDALMRTHPGPARHALNEQSRRPRLIPTVCLRCRRRSFGKNVLFR</sequence>
<evidence type="ECO:0000313" key="1">
    <source>
        <dbReference type="EMBL" id="GIY21545.1"/>
    </source>
</evidence>
<evidence type="ECO:0000313" key="2">
    <source>
        <dbReference type="Proteomes" id="UP001054837"/>
    </source>
</evidence>
<accession>A0AAV4RMR2</accession>
<gene>
    <name evidence="1" type="ORF">CDAR_379611</name>
</gene>
<dbReference type="Proteomes" id="UP001054837">
    <property type="component" value="Unassembled WGS sequence"/>
</dbReference>
<reference evidence="1 2" key="1">
    <citation type="submission" date="2021-06" db="EMBL/GenBank/DDBJ databases">
        <title>Caerostris darwini draft genome.</title>
        <authorList>
            <person name="Kono N."/>
            <person name="Arakawa K."/>
        </authorList>
    </citation>
    <scope>NUCLEOTIDE SEQUENCE [LARGE SCALE GENOMIC DNA]</scope>
</reference>
<proteinExistence type="predicted"/>
<protein>
    <submittedName>
        <fullName evidence="1">Uncharacterized protein</fullName>
    </submittedName>
</protein>
<keyword evidence="2" id="KW-1185">Reference proteome</keyword>
<dbReference type="EMBL" id="BPLQ01006313">
    <property type="protein sequence ID" value="GIY21545.1"/>
    <property type="molecule type" value="Genomic_DNA"/>
</dbReference>
<dbReference type="AlphaFoldDB" id="A0AAV4RMR2"/>